<keyword evidence="9" id="KW-0934">Plastid</keyword>
<feature type="transmembrane region" description="Helical" evidence="9">
    <location>
        <begin position="52"/>
        <end position="69"/>
    </location>
</feature>
<dbReference type="InterPro" id="IPR004667">
    <property type="entry name" value="ADP_ATP_car_bac_type"/>
</dbReference>
<evidence type="ECO:0000256" key="8">
    <source>
        <dbReference type="PROSITE-ProRule" id="PRU00982"/>
    </source>
</evidence>
<evidence type="ECO:0000256" key="10">
    <source>
        <dbReference type="SAM" id="MobiDB-lite"/>
    </source>
</evidence>
<feature type="transmembrane region" description="Helical" evidence="9">
    <location>
        <begin position="402"/>
        <end position="423"/>
    </location>
</feature>
<dbReference type="GO" id="GO:0005524">
    <property type="term" value="F:ATP binding"/>
    <property type="evidence" value="ECO:0007669"/>
    <property type="project" value="UniProtKB-KW"/>
</dbReference>
<evidence type="ECO:0000256" key="5">
    <source>
        <dbReference type="ARBA" id="ARBA00022840"/>
    </source>
</evidence>
<dbReference type="GO" id="GO:0031969">
    <property type="term" value="C:chloroplast membrane"/>
    <property type="evidence" value="ECO:0007669"/>
    <property type="project" value="UniProtKB-SubCell"/>
</dbReference>
<feature type="transmembrane region" description="Helical" evidence="9">
    <location>
        <begin position="209"/>
        <end position="231"/>
    </location>
</feature>
<keyword evidence="2 9" id="KW-0813">Transport</keyword>
<evidence type="ECO:0000256" key="9">
    <source>
        <dbReference type="RuleBase" id="RU363121"/>
    </source>
</evidence>
<dbReference type="EMBL" id="VEPZ02000983">
    <property type="protein sequence ID" value="KAE8705116.1"/>
    <property type="molecule type" value="Genomic_DNA"/>
</dbReference>
<feature type="domain" description="NPH3" evidence="11">
    <location>
        <begin position="663"/>
        <end position="795"/>
    </location>
</feature>
<feature type="transmembrane region" description="Helical" evidence="9">
    <location>
        <begin position="171"/>
        <end position="197"/>
    </location>
</feature>
<organism evidence="12 13">
    <name type="scientific">Hibiscus syriacus</name>
    <name type="common">Rose of Sharon</name>
    <dbReference type="NCBI Taxonomy" id="106335"/>
    <lineage>
        <taxon>Eukaryota</taxon>
        <taxon>Viridiplantae</taxon>
        <taxon>Streptophyta</taxon>
        <taxon>Embryophyta</taxon>
        <taxon>Tracheophyta</taxon>
        <taxon>Spermatophyta</taxon>
        <taxon>Magnoliopsida</taxon>
        <taxon>eudicotyledons</taxon>
        <taxon>Gunneridae</taxon>
        <taxon>Pentapetalae</taxon>
        <taxon>rosids</taxon>
        <taxon>malvids</taxon>
        <taxon>Malvales</taxon>
        <taxon>Malvaceae</taxon>
        <taxon>Malvoideae</taxon>
        <taxon>Hibiscus</taxon>
    </lineage>
</organism>
<evidence type="ECO:0000256" key="3">
    <source>
        <dbReference type="ARBA" id="ARBA00022692"/>
    </source>
</evidence>
<dbReference type="AlphaFoldDB" id="A0A6A3ALW8"/>
<evidence type="ECO:0000256" key="2">
    <source>
        <dbReference type="ARBA" id="ARBA00022448"/>
    </source>
</evidence>
<gene>
    <name evidence="12" type="ORF">F3Y22_tig00110430pilonHSYRG00286</name>
</gene>
<dbReference type="Proteomes" id="UP000436088">
    <property type="component" value="Unassembled WGS sequence"/>
</dbReference>
<keyword evidence="9" id="KW-0150">Chloroplast</keyword>
<feature type="transmembrane region" description="Helical" evidence="9">
    <location>
        <begin position="341"/>
        <end position="360"/>
    </location>
</feature>
<feature type="transmembrane region" description="Helical" evidence="9">
    <location>
        <begin position="473"/>
        <end position="500"/>
    </location>
</feature>
<name>A0A6A3ALW8_HIBSY</name>
<keyword evidence="4 9" id="KW-0547">Nucleotide-binding</keyword>
<dbReference type="PROSITE" id="PS51649">
    <property type="entry name" value="NPH3"/>
    <property type="match status" value="1"/>
</dbReference>
<keyword evidence="7 9" id="KW-0472">Membrane</keyword>
<comment type="similarity">
    <text evidence="9">Belongs to the ADP/ATP translocase tlc family.</text>
</comment>
<keyword evidence="6 9" id="KW-1133">Transmembrane helix</keyword>
<dbReference type="InterPro" id="IPR036259">
    <property type="entry name" value="MFS_trans_sf"/>
</dbReference>
<feature type="transmembrane region" description="Helical" evidence="9">
    <location>
        <begin position="251"/>
        <end position="270"/>
    </location>
</feature>
<evidence type="ECO:0000256" key="7">
    <source>
        <dbReference type="ARBA" id="ARBA00023136"/>
    </source>
</evidence>
<feature type="transmembrane region" description="Helical" evidence="9">
    <location>
        <begin position="372"/>
        <end position="396"/>
    </location>
</feature>
<accession>A0A6A3ALW8</accession>
<keyword evidence="5 9" id="KW-0067">ATP-binding</keyword>
<feature type="compositionally biased region" description="Basic and acidic residues" evidence="10">
    <location>
        <begin position="806"/>
        <end position="815"/>
    </location>
</feature>
<dbReference type="GO" id="GO:0005471">
    <property type="term" value="F:ATP:ADP antiporter activity"/>
    <property type="evidence" value="ECO:0007669"/>
    <property type="project" value="InterPro"/>
</dbReference>
<evidence type="ECO:0000256" key="4">
    <source>
        <dbReference type="ARBA" id="ARBA00022741"/>
    </source>
</evidence>
<proteinExistence type="inferred from homology"/>
<evidence type="ECO:0000313" key="13">
    <source>
        <dbReference type="Proteomes" id="UP000436088"/>
    </source>
</evidence>
<keyword evidence="3 9" id="KW-0812">Transmembrane</keyword>
<dbReference type="SUPFAM" id="SSF103473">
    <property type="entry name" value="MFS general substrate transporter"/>
    <property type="match status" value="1"/>
</dbReference>
<comment type="subcellular location">
    <subcellularLocation>
        <location evidence="1">Membrane</location>
        <topology evidence="1">Multi-pass membrane protein</topology>
    </subcellularLocation>
    <subcellularLocation>
        <location evidence="9">Plastid</location>
        <location evidence="9">Chloroplast membrane</location>
        <topology evidence="9">Multi-pass membrane protein</topology>
    </subcellularLocation>
</comment>
<feature type="transmembrane region" description="Helical" evidence="9">
    <location>
        <begin position="89"/>
        <end position="107"/>
    </location>
</feature>
<feature type="region of interest" description="Disordered" evidence="10">
    <location>
        <begin position="801"/>
        <end position="821"/>
    </location>
</feature>
<comment type="similarity">
    <text evidence="8">Belongs to the NPH3 family.</text>
</comment>
<dbReference type="InterPro" id="IPR027356">
    <property type="entry name" value="NPH3_dom"/>
</dbReference>
<evidence type="ECO:0000313" key="12">
    <source>
        <dbReference type="EMBL" id="KAE8705116.1"/>
    </source>
</evidence>
<sequence>MEAVLQTRGILSLPPNPTRAEAAAAAADGQPLYGETQPPKFLGIELVTLKKIIPLGLMFFCILFNYTILRDTKDVLVVTAKGSSAEIIPFLKTWVNLPMAVGFMLLYTKLADVLPKKALFYTVIVPFIAFFGAFGFLLYPLSNYIHPEALADKLLAVLGPRFLGPLAILRIWSFCLFYVMAELWGSVVISVLFWGFANQITTVDEAKRFYPLFGLGANIALIFSGRTVKYFSTLRQNLGPGVDGWAVSLKGMMSIVVLMGLTICFLYWWVNKFVPLPTRSKKKKEKPKMGTMESLKFLVSSRYIRDLATLVVAYGISINLVEVTWKSKLKAQFPSPNEYSSFMGDFSTATGIATFTMMLLSQFIFNKYGWGVAASITPTVLLLTGVGFFSLILFGGPLAPTLTQFGMTPLLAAVYVGAMQNIFSKSAKYSLFDPCKEMAYIPLDEDTKVKGKAAIDVVCNPLGKSGGALIQQFMILTFGSLANSTPYLGGILLVIVLAWLGAARSLDTQFTALRREEELEKEMERAAVKIPVVSESENGSLASSSSFNAAAGKVLRFWSSKLTCFNNCPWGKYEDLMDSDVHRLRMSKLALPESSITFPGAESIDSRVLGVRPDLIGSIIVHYALKWLPDLSSDDAKNTVSLEVSLPESVTASWMKKSHTCGTLLEVELVIRLVKRFAGLEEGAKSGIAVVKVAKLVDCYLAEAALDANLSLDEFIALAAALPSHALAMDNGLYRAIDTYLKAHPGVSKLERKVLCRLSKTLTKSIPARCSKRTFARSSCDSSAVLRANQAQPARRLERILQQNEESEHSRKPVRGDANANGEINGYEERVYAVEEAGDNADRLICC</sequence>
<dbReference type="PANTHER" id="PTHR31187">
    <property type="match status" value="1"/>
</dbReference>
<dbReference type="Pfam" id="PF03000">
    <property type="entry name" value="NPH3"/>
    <property type="match status" value="1"/>
</dbReference>
<dbReference type="PANTHER" id="PTHR31187:SF13">
    <property type="entry name" value="ADP,ATP CARRIER PROTEIN 1, CHLOROPLASTIC"/>
    <property type="match status" value="1"/>
</dbReference>
<evidence type="ECO:0000259" key="11">
    <source>
        <dbReference type="PROSITE" id="PS51649"/>
    </source>
</evidence>
<feature type="transmembrane region" description="Helical" evidence="9">
    <location>
        <begin position="119"/>
        <end position="139"/>
    </location>
</feature>
<evidence type="ECO:0000256" key="1">
    <source>
        <dbReference type="ARBA" id="ARBA00004141"/>
    </source>
</evidence>
<reference evidence="12" key="1">
    <citation type="submission" date="2019-09" db="EMBL/GenBank/DDBJ databases">
        <title>Draft genome information of white flower Hibiscus syriacus.</title>
        <authorList>
            <person name="Kim Y.-M."/>
        </authorList>
    </citation>
    <scope>NUCLEOTIDE SEQUENCE [LARGE SCALE GENOMIC DNA]</scope>
    <source>
        <strain evidence="12">YM2019G1</strain>
    </source>
</reference>
<evidence type="ECO:0000256" key="6">
    <source>
        <dbReference type="ARBA" id="ARBA00022989"/>
    </source>
</evidence>
<dbReference type="NCBIfam" id="TIGR00769">
    <property type="entry name" value="AAA"/>
    <property type="match status" value="1"/>
</dbReference>
<keyword evidence="13" id="KW-1185">Reference proteome</keyword>
<dbReference type="Pfam" id="PF03219">
    <property type="entry name" value="TLC"/>
    <property type="match status" value="1"/>
</dbReference>
<comment type="caution">
    <text evidence="12">The sequence shown here is derived from an EMBL/GenBank/DDBJ whole genome shotgun (WGS) entry which is preliminary data.</text>
</comment>
<feature type="transmembrane region" description="Helical" evidence="9">
    <location>
        <begin position="303"/>
        <end position="321"/>
    </location>
</feature>
<protein>
    <recommendedName>
        <fullName evidence="9">ADP,ATP carrier protein</fullName>
    </recommendedName>
</protein>